<dbReference type="OrthoDB" id="5110393at2"/>
<evidence type="ECO:0008006" key="4">
    <source>
        <dbReference type="Google" id="ProtNLM"/>
    </source>
</evidence>
<dbReference type="RefSeq" id="WP_146131222.1">
    <property type="nucleotide sequence ID" value="NZ_PVTY01000048.1"/>
</dbReference>
<sequence length="235" mass="25339">MRLKSLAVASIAAISAGLTLGAASPVYAEVPDPVVTQLSDSQESEIRIDFDKYGVPEDTQDALIDKLEAGEPLDAFDGVSEPISSNAFETEEFDSEISWFEDGSYVVSSIEKPRTGDFAARGTVSSCSSVSTSGNWGRWTNCSVTNSWAGVVKIGFIASFEKSSSYARITNLGNVTQNCIMSCTRPDAWIIRSNQTATQAAAIQAQSTVTSPYGNSWEVWLQLRVNSNGYWTVNS</sequence>
<gene>
    <name evidence="2" type="ORF">BCL67_1482</name>
</gene>
<proteinExistence type="predicted"/>
<accession>A0A2T0YA42</accession>
<dbReference type="AlphaFoldDB" id="A0A2T0YA42"/>
<keyword evidence="1" id="KW-0732">Signal</keyword>
<dbReference type="EMBL" id="PVTY01000048">
    <property type="protein sequence ID" value="PRZ11578.1"/>
    <property type="molecule type" value="Genomic_DNA"/>
</dbReference>
<dbReference type="Proteomes" id="UP000238217">
    <property type="component" value="Unassembled WGS sequence"/>
</dbReference>
<evidence type="ECO:0000313" key="3">
    <source>
        <dbReference type="Proteomes" id="UP000238217"/>
    </source>
</evidence>
<comment type="caution">
    <text evidence="2">The sequence shown here is derived from an EMBL/GenBank/DDBJ whole genome shotgun (WGS) entry which is preliminary data.</text>
</comment>
<feature type="chain" id="PRO_5015761838" description="Secreted protein" evidence="1">
    <location>
        <begin position="29"/>
        <end position="235"/>
    </location>
</feature>
<keyword evidence="3" id="KW-1185">Reference proteome</keyword>
<feature type="signal peptide" evidence="1">
    <location>
        <begin position="1"/>
        <end position="28"/>
    </location>
</feature>
<evidence type="ECO:0000313" key="2">
    <source>
        <dbReference type="EMBL" id="PRZ11578.1"/>
    </source>
</evidence>
<evidence type="ECO:0000256" key="1">
    <source>
        <dbReference type="SAM" id="SignalP"/>
    </source>
</evidence>
<reference evidence="2 3" key="1">
    <citation type="submission" date="2018-03" db="EMBL/GenBank/DDBJ databases">
        <title>Comparative analysis of microorganisms from saline springs in Andes Mountain Range, Colombia.</title>
        <authorList>
            <person name="Rubin E."/>
        </authorList>
    </citation>
    <scope>NUCLEOTIDE SEQUENCE [LARGE SCALE GENOMIC DNA]</scope>
    <source>
        <strain evidence="2 3">CG 35</strain>
    </source>
</reference>
<name>A0A2T0YA42_9MICC</name>
<protein>
    <recommendedName>
        <fullName evidence="4">Secreted protein</fullName>
    </recommendedName>
</protein>
<organism evidence="2 3">
    <name type="scientific">Nesterenkonia sandarakina</name>
    <dbReference type="NCBI Taxonomy" id="272918"/>
    <lineage>
        <taxon>Bacteria</taxon>
        <taxon>Bacillati</taxon>
        <taxon>Actinomycetota</taxon>
        <taxon>Actinomycetes</taxon>
        <taxon>Micrococcales</taxon>
        <taxon>Micrococcaceae</taxon>
        <taxon>Nesterenkonia</taxon>
    </lineage>
</organism>